<keyword evidence="2" id="KW-0472">Membrane</keyword>
<reference evidence="3" key="1">
    <citation type="journal article" date="2020" name="Nature">
        <title>Giant virus diversity and host interactions through global metagenomics.</title>
        <authorList>
            <person name="Schulz F."/>
            <person name="Roux S."/>
            <person name="Paez-Espino D."/>
            <person name="Jungbluth S."/>
            <person name="Walsh D.A."/>
            <person name="Denef V.J."/>
            <person name="McMahon K.D."/>
            <person name="Konstantinidis K.T."/>
            <person name="Eloe-Fadrosh E.A."/>
            <person name="Kyrpides N.C."/>
            <person name="Woyke T."/>
        </authorList>
    </citation>
    <scope>NUCLEOTIDE SEQUENCE</scope>
    <source>
        <strain evidence="3">GVMAG-S-3300011013-78</strain>
    </source>
</reference>
<protein>
    <recommendedName>
        <fullName evidence="4">Transmembrane protein</fullName>
    </recommendedName>
</protein>
<evidence type="ECO:0000256" key="2">
    <source>
        <dbReference type="SAM" id="Phobius"/>
    </source>
</evidence>
<accession>A0A6C0KJH4</accession>
<sequence length="250" mass="27950">MEVINEIDIETPQPKTFTSHVLNFDDNTKNTLFNIAQYVVLAIIPIVILNKSIQSLFDEPNESKSNLEILTEVVLQLLIIFTSLVFIHRTISYIPTFSKTSYPEINSFSTILPILVILLSLQTKVGQKTNILFERLKDYYYGTPTSVPTPKKTDPTMLPPTLPTRPEQPMPDYITSNQLLTDDHMPGQIPHATTQNIHSISGSHNTSSNQSQQPNFNQMFQHNNGNMGTTSINNIEPFSMGGNSIGGAPF</sequence>
<keyword evidence="2" id="KW-0812">Transmembrane</keyword>
<feature type="transmembrane region" description="Helical" evidence="2">
    <location>
        <begin position="31"/>
        <end position="49"/>
    </location>
</feature>
<organism evidence="3">
    <name type="scientific">viral metagenome</name>
    <dbReference type="NCBI Taxonomy" id="1070528"/>
    <lineage>
        <taxon>unclassified sequences</taxon>
        <taxon>metagenomes</taxon>
        <taxon>organismal metagenomes</taxon>
    </lineage>
</organism>
<proteinExistence type="predicted"/>
<evidence type="ECO:0000313" key="3">
    <source>
        <dbReference type="EMBL" id="QHU16468.1"/>
    </source>
</evidence>
<dbReference type="EMBL" id="MN740883">
    <property type="protein sequence ID" value="QHU16468.1"/>
    <property type="molecule type" value="Genomic_DNA"/>
</dbReference>
<feature type="region of interest" description="Disordered" evidence="1">
    <location>
        <begin position="145"/>
        <end position="171"/>
    </location>
</feature>
<evidence type="ECO:0008006" key="4">
    <source>
        <dbReference type="Google" id="ProtNLM"/>
    </source>
</evidence>
<dbReference type="AlphaFoldDB" id="A0A6C0KJH4"/>
<evidence type="ECO:0000256" key="1">
    <source>
        <dbReference type="SAM" id="MobiDB-lite"/>
    </source>
</evidence>
<name>A0A6C0KJH4_9ZZZZ</name>
<feature type="transmembrane region" description="Helical" evidence="2">
    <location>
        <begin position="69"/>
        <end position="87"/>
    </location>
</feature>
<keyword evidence="2" id="KW-1133">Transmembrane helix</keyword>
<feature type="compositionally biased region" description="Pro residues" evidence="1">
    <location>
        <begin position="157"/>
        <end position="169"/>
    </location>
</feature>